<dbReference type="EMBL" id="SNXC01000012">
    <property type="protein sequence ID" value="TDO97406.1"/>
    <property type="molecule type" value="Genomic_DNA"/>
</dbReference>
<dbReference type="InterPro" id="IPR005794">
    <property type="entry name" value="Fmt"/>
</dbReference>
<feature type="binding site" evidence="8">
    <location>
        <begin position="125"/>
        <end position="128"/>
    </location>
    <ligand>
        <name>(6S)-5,6,7,8-tetrahydrofolate</name>
        <dbReference type="ChEBI" id="CHEBI:57453"/>
    </ligand>
</feature>
<comment type="caution">
    <text evidence="11">The sequence shown here is derived from an EMBL/GenBank/DDBJ whole genome shotgun (WGS) entry which is preliminary data.</text>
</comment>
<dbReference type="SUPFAM" id="SSF53328">
    <property type="entry name" value="Formyltransferase"/>
    <property type="match status" value="1"/>
</dbReference>
<feature type="domain" description="Formyl transferase C-terminal" evidence="10">
    <location>
        <begin position="219"/>
        <end position="318"/>
    </location>
</feature>
<evidence type="ECO:0000256" key="7">
    <source>
        <dbReference type="ARBA" id="ARBA00048558"/>
    </source>
</evidence>
<comment type="function">
    <text evidence="1 8">Attaches a formyl group to the free amino group of methionyl-tRNA(fMet). The formyl group appears to play a dual role in the initiator identity of N-formylmethionyl-tRNA by promoting its recognition by IF2 and preventing the misappropriation of this tRNA by the elongation apparatus.</text>
</comment>
<accession>A0A4R6M8A1</accession>
<dbReference type="InterPro" id="IPR041711">
    <property type="entry name" value="Met-tRNA-FMT_N"/>
</dbReference>
<feature type="domain" description="Formyl transferase N-terminal" evidence="9">
    <location>
        <begin position="25"/>
        <end position="196"/>
    </location>
</feature>
<dbReference type="Pfam" id="PF02911">
    <property type="entry name" value="Formyl_trans_C"/>
    <property type="match status" value="1"/>
</dbReference>
<dbReference type="HAMAP" id="MF_00182">
    <property type="entry name" value="Formyl_trans"/>
    <property type="match status" value="1"/>
</dbReference>
<dbReference type="CDD" id="cd08646">
    <property type="entry name" value="FMT_core_Met-tRNA-FMT_N"/>
    <property type="match status" value="1"/>
</dbReference>
<gene>
    <name evidence="8" type="primary">fmt</name>
    <name evidence="11" type="ORF">DFP79_2225</name>
</gene>
<dbReference type="InterPro" id="IPR011034">
    <property type="entry name" value="Formyl_transferase-like_C_sf"/>
</dbReference>
<dbReference type="FunFam" id="3.40.50.170:FF:000003">
    <property type="entry name" value="Methionyl-tRNA formyltransferase"/>
    <property type="match status" value="1"/>
</dbReference>
<keyword evidence="5 8" id="KW-0808">Transferase</keyword>
<evidence type="ECO:0000256" key="6">
    <source>
        <dbReference type="ARBA" id="ARBA00022917"/>
    </source>
</evidence>
<dbReference type="Gene3D" id="3.40.50.170">
    <property type="entry name" value="Formyl transferase, N-terminal domain"/>
    <property type="match status" value="1"/>
</dbReference>
<evidence type="ECO:0000259" key="9">
    <source>
        <dbReference type="Pfam" id="PF00551"/>
    </source>
</evidence>
<comment type="similarity">
    <text evidence="2 8">Belongs to the Fmt family.</text>
</comment>
<dbReference type="SUPFAM" id="SSF50486">
    <property type="entry name" value="FMT C-terminal domain-like"/>
    <property type="match status" value="1"/>
</dbReference>
<evidence type="ECO:0000256" key="8">
    <source>
        <dbReference type="HAMAP-Rule" id="MF_00182"/>
    </source>
</evidence>
<dbReference type="CDD" id="cd08704">
    <property type="entry name" value="Met_tRNA_FMT_C"/>
    <property type="match status" value="1"/>
</dbReference>
<comment type="catalytic activity">
    <reaction evidence="7 8">
        <text>L-methionyl-tRNA(fMet) + (6R)-10-formyltetrahydrofolate = N-formyl-L-methionyl-tRNA(fMet) + (6S)-5,6,7,8-tetrahydrofolate + H(+)</text>
        <dbReference type="Rhea" id="RHEA:24380"/>
        <dbReference type="Rhea" id="RHEA-COMP:9952"/>
        <dbReference type="Rhea" id="RHEA-COMP:9953"/>
        <dbReference type="ChEBI" id="CHEBI:15378"/>
        <dbReference type="ChEBI" id="CHEBI:57453"/>
        <dbReference type="ChEBI" id="CHEBI:78530"/>
        <dbReference type="ChEBI" id="CHEBI:78844"/>
        <dbReference type="ChEBI" id="CHEBI:195366"/>
        <dbReference type="EC" id="2.1.2.9"/>
    </reaction>
</comment>
<name>A0A4R6M8A1_9GAMM</name>
<dbReference type="Proteomes" id="UP000294656">
    <property type="component" value="Unassembled WGS sequence"/>
</dbReference>
<dbReference type="InterPro" id="IPR044135">
    <property type="entry name" value="Met-tRNA-FMT_C"/>
</dbReference>
<protein>
    <recommendedName>
        <fullName evidence="4 8">Methionyl-tRNA formyltransferase</fullName>
        <ecNumber evidence="3 8">2.1.2.9</ecNumber>
    </recommendedName>
</protein>
<evidence type="ECO:0000313" key="12">
    <source>
        <dbReference type="Proteomes" id="UP000294656"/>
    </source>
</evidence>
<evidence type="ECO:0000256" key="3">
    <source>
        <dbReference type="ARBA" id="ARBA00012261"/>
    </source>
</evidence>
<dbReference type="AlphaFoldDB" id="A0A4R6M8A1"/>
<dbReference type="Pfam" id="PF00551">
    <property type="entry name" value="Formyl_trans_N"/>
    <property type="match status" value="1"/>
</dbReference>
<dbReference type="PANTHER" id="PTHR11138">
    <property type="entry name" value="METHIONYL-TRNA FORMYLTRANSFERASE"/>
    <property type="match status" value="1"/>
</dbReference>
<dbReference type="NCBIfam" id="TIGR00460">
    <property type="entry name" value="fmt"/>
    <property type="match status" value="1"/>
</dbReference>
<keyword evidence="6 8" id="KW-0648">Protein biosynthesis</keyword>
<dbReference type="InterPro" id="IPR001555">
    <property type="entry name" value="GART_AS"/>
</dbReference>
<proteinExistence type="inferred from homology"/>
<evidence type="ECO:0000259" key="10">
    <source>
        <dbReference type="Pfam" id="PF02911"/>
    </source>
</evidence>
<dbReference type="PROSITE" id="PS00373">
    <property type="entry name" value="GART"/>
    <property type="match status" value="1"/>
</dbReference>
<evidence type="ECO:0000256" key="4">
    <source>
        <dbReference type="ARBA" id="ARBA00016014"/>
    </source>
</evidence>
<dbReference type="InterPro" id="IPR002376">
    <property type="entry name" value="Formyl_transf_N"/>
</dbReference>
<dbReference type="InterPro" id="IPR005793">
    <property type="entry name" value="Formyl_trans_C"/>
</dbReference>
<dbReference type="PANTHER" id="PTHR11138:SF5">
    <property type="entry name" value="METHIONYL-TRNA FORMYLTRANSFERASE, MITOCHONDRIAL"/>
    <property type="match status" value="1"/>
</dbReference>
<dbReference type="RefSeq" id="WP_133503983.1">
    <property type="nucleotide sequence ID" value="NZ_SNXC01000012.1"/>
</dbReference>
<dbReference type="OrthoDB" id="9802815at2"/>
<dbReference type="FunFam" id="3.40.50.12230:FF:000001">
    <property type="entry name" value="Methionyl-tRNA formyltransferase"/>
    <property type="match status" value="1"/>
</dbReference>
<dbReference type="GO" id="GO:0004479">
    <property type="term" value="F:methionyl-tRNA formyltransferase activity"/>
    <property type="evidence" value="ECO:0007669"/>
    <property type="project" value="UniProtKB-UniRule"/>
</dbReference>
<dbReference type="Gene3D" id="3.10.25.10">
    <property type="entry name" value="Formyl transferase, C-terminal domain"/>
    <property type="match status" value="1"/>
</dbReference>
<evidence type="ECO:0000256" key="2">
    <source>
        <dbReference type="ARBA" id="ARBA00010699"/>
    </source>
</evidence>
<organism evidence="11 12">
    <name type="scientific">Marinomonas balearica</name>
    <dbReference type="NCBI Taxonomy" id="491947"/>
    <lineage>
        <taxon>Bacteria</taxon>
        <taxon>Pseudomonadati</taxon>
        <taxon>Pseudomonadota</taxon>
        <taxon>Gammaproteobacteria</taxon>
        <taxon>Oceanospirillales</taxon>
        <taxon>Oceanospirillaceae</taxon>
        <taxon>Marinomonas</taxon>
    </lineage>
</organism>
<sequence length="334" mass="35776">MPHNSINSNETPLRIVFAGTPDFAASSLQAILDNAETNQYEIVAVYTQPDRPAGRGQKLVASPVKQLAQQHNIAVYQPLNFKQDDGKQTLADLNADIMIVAAYGIILPKVVLDTPRLGCINVHASLLPRWRGAAPIHRALLAGDTKTGITIMQMDVGLDTGDMLLKAECDILEDDTSGVLHDRLAPLGGKALIDALEKIKVGDISPEKQDESLTCYAGKLTKTEGQIDWNQSAKMIARQVRGLHPWPIAYTQTDAGVMKVHAAQVKSSETSESAPVANILSSGKEGVVVQTGQGHLILENIQFPGGKRMSVQDALNGKHKAALSVGTSVVKTDA</sequence>
<evidence type="ECO:0000256" key="1">
    <source>
        <dbReference type="ARBA" id="ARBA00002606"/>
    </source>
</evidence>
<reference evidence="11 12" key="1">
    <citation type="submission" date="2019-03" db="EMBL/GenBank/DDBJ databases">
        <title>Genomic Encyclopedia of Type Strains, Phase III (KMG-III): the genomes of soil and plant-associated and newly described type strains.</title>
        <authorList>
            <person name="Whitman W."/>
        </authorList>
    </citation>
    <scope>NUCLEOTIDE SEQUENCE [LARGE SCALE GENOMIC DNA]</scope>
    <source>
        <strain evidence="11 12">CECT 7378</strain>
    </source>
</reference>
<dbReference type="InterPro" id="IPR037022">
    <property type="entry name" value="Formyl_trans_C_sf"/>
</dbReference>
<dbReference type="GO" id="GO:0005829">
    <property type="term" value="C:cytosol"/>
    <property type="evidence" value="ECO:0007669"/>
    <property type="project" value="TreeGrafter"/>
</dbReference>
<evidence type="ECO:0000313" key="11">
    <source>
        <dbReference type="EMBL" id="TDO97406.1"/>
    </source>
</evidence>
<dbReference type="InterPro" id="IPR036477">
    <property type="entry name" value="Formyl_transf_N_sf"/>
</dbReference>
<evidence type="ECO:0000256" key="5">
    <source>
        <dbReference type="ARBA" id="ARBA00022679"/>
    </source>
</evidence>
<dbReference type="EC" id="2.1.2.9" evidence="3 8"/>
<keyword evidence="12" id="KW-1185">Reference proteome</keyword>